<feature type="region of interest" description="Disordered" evidence="1">
    <location>
        <begin position="18"/>
        <end position="63"/>
    </location>
</feature>
<dbReference type="PANTHER" id="PTHR21553:SF36">
    <property type="entry name" value="ALMS1 CENTROSOME AND BASAL BODY-ASSOCIATED PROTEIN-RELATED"/>
    <property type="match status" value="1"/>
</dbReference>
<accession>W5M181</accession>
<feature type="compositionally biased region" description="Polar residues" evidence="1">
    <location>
        <begin position="954"/>
        <end position="970"/>
    </location>
</feature>
<feature type="compositionally biased region" description="Basic and acidic residues" evidence="1">
    <location>
        <begin position="982"/>
        <end position="992"/>
    </location>
</feature>
<feature type="region of interest" description="Disordered" evidence="1">
    <location>
        <begin position="616"/>
        <end position="664"/>
    </location>
</feature>
<name>W5M181_LEPOC</name>
<feature type="compositionally biased region" description="Polar residues" evidence="1">
    <location>
        <begin position="993"/>
        <end position="1022"/>
    </location>
</feature>
<feature type="region of interest" description="Disordered" evidence="1">
    <location>
        <begin position="399"/>
        <end position="429"/>
    </location>
</feature>
<protein>
    <submittedName>
        <fullName evidence="2">Uncharacterized protein</fullName>
    </submittedName>
</protein>
<feature type="region of interest" description="Disordered" evidence="1">
    <location>
        <begin position="982"/>
        <end position="1022"/>
    </location>
</feature>
<dbReference type="GO" id="GO:0005829">
    <property type="term" value="C:cytosol"/>
    <property type="evidence" value="ECO:0000318"/>
    <property type="project" value="GO_Central"/>
</dbReference>
<feature type="region of interest" description="Disordered" evidence="1">
    <location>
        <begin position="938"/>
        <end position="970"/>
    </location>
</feature>
<feature type="region of interest" description="Disordered" evidence="1">
    <location>
        <begin position="296"/>
        <end position="378"/>
    </location>
</feature>
<feature type="compositionally biased region" description="Low complexity" evidence="1">
    <location>
        <begin position="1307"/>
        <end position="1316"/>
    </location>
</feature>
<feature type="region of interest" description="Disordered" evidence="1">
    <location>
        <begin position="1035"/>
        <end position="1067"/>
    </location>
</feature>
<dbReference type="GO" id="GO:0005814">
    <property type="term" value="C:centriole"/>
    <property type="evidence" value="ECO:0000318"/>
    <property type="project" value="GO_Central"/>
</dbReference>
<dbReference type="GeneTree" id="ENSGT00940000170259"/>
<dbReference type="Proteomes" id="UP000018468">
    <property type="component" value="Linkage group LG4"/>
</dbReference>
<reference evidence="2" key="2">
    <citation type="submission" date="2025-08" db="UniProtKB">
        <authorList>
            <consortium name="Ensembl"/>
        </authorList>
    </citation>
    <scope>IDENTIFICATION</scope>
</reference>
<feature type="compositionally biased region" description="Polar residues" evidence="1">
    <location>
        <begin position="643"/>
        <end position="652"/>
    </location>
</feature>
<feature type="compositionally biased region" description="Basic and acidic residues" evidence="1">
    <location>
        <begin position="346"/>
        <end position="362"/>
    </location>
</feature>
<feature type="region of interest" description="Disordered" evidence="1">
    <location>
        <begin position="165"/>
        <end position="218"/>
    </location>
</feature>
<proteinExistence type="predicted"/>
<dbReference type="STRING" id="7918.ENSLOCP00000002138"/>
<feature type="compositionally biased region" description="Polar residues" evidence="1">
    <location>
        <begin position="1054"/>
        <end position="1064"/>
    </location>
</feature>
<dbReference type="GO" id="GO:0046599">
    <property type="term" value="P:regulation of centriole replication"/>
    <property type="evidence" value="ECO:0000318"/>
    <property type="project" value="GO_Central"/>
</dbReference>
<feature type="region of interest" description="Disordered" evidence="1">
    <location>
        <begin position="512"/>
        <end position="534"/>
    </location>
</feature>
<dbReference type="PANTHER" id="PTHR21553">
    <property type="entry name" value="ALMS1-RELATED"/>
    <property type="match status" value="1"/>
</dbReference>
<feature type="compositionally biased region" description="Polar residues" evidence="1">
    <location>
        <begin position="335"/>
        <end position="345"/>
    </location>
</feature>
<feature type="compositionally biased region" description="Polar residues" evidence="1">
    <location>
        <begin position="165"/>
        <end position="178"/>
    </location>
</feature>
<evidence type="ECO:0000256" key="1">
    <source>
        <dbReference type="SAM" id="MobiDB-lite"/>
    </source>
</evidence>
<feature type="region of interest" description="Disordered" evidence="1">
    <location>
        <begin position="875"/>
        <end position="926"/>
    </location>
</feature>
<feature type="compositionally biased region" description="Polar residues" evidence="1">
    <location>
        <begin position="796"/>
        <end position="808"/>
    </location>
</feature>
<dbReference type="Ensembl" id="ENSLOCT00000002143.1">
    <property type="protein sequence ID" value="ENSLOCP00000002138.1"/>
    <property type="gene ID" value="ENSLOCG00000001848.1"/>
</dbReference>
<dbReference type="Bgee" id="ENSLOCG00000001848">
    <property type="expression patterns" value="Expressed in ovary and 1 other cell type or tissue"/>
</dbReference>
<evidence type="ECO:0000313" key="2">
    <source>
        <dbReference type="Ensembl" id="ENSLOCP00000002138.1"/>
    </source>
</evidence>
<feature type="region of interest" description="Disordered" evidence="1">
    <location>
        <begin position="796"/>
        <end position="824"/>
    </location>
</feature>
<feature type="compositionally biased region" description="Polar residues" evidence="1">
    <location>
        <begin position="900"/>
        <end position="914"/>
    </location>
</feature>
<dbReference type="FunCoup" id="W5M181">
    <property type="interactions" value="245"/>
</dbReference>
<feature type="compositionally biased region" description="Polar residues" evidence="1">
    <location>
        <begin position="412"/>
        <end position="425"/>
    </location>
</feature>
<keyword evidence="3" id="KW-1185">Reference proteome</keyword>
<reference evidence="2" key="3">
    <citation type="submission" date="2025-09" db="UniProtKB">
        <authorList>
            <consortium name="Ensembl"/>
        </authorList>
    </citation>
    <scope>IDENTIFICATION</scope>
</reference>
<evidence type="ECO:0000313" key="3">
    <source>
        <dbReference type="Proteomes" id="UP000018468"/>
    </source>
</evidence>
<organism evidence="2 3">
    <name type="scientific">Lepisosteus oculatus</name>
    <name type="common">Spotted gar</name>
    <dbReference type="NCBI Taxonomy" id="7918"/>
    <lineage>
        <taxon>Eukaryota</taxon>
        <taxon>Metazoa</taxon>
        <taxon>Chordata</taxon>
        <taxon>Craniata</taxon>
        <taxon>Vertebrata</taxon>
        <taxon>Euteleostomi</taxon>
        <taxon>Actinopterygii</taxon>
        <taxon>Neopterygii</taxon>
        <taxon>Holostei</taxon>
        <taxon>Semionotiformes</taxon>
        <taxon>Lepisosteidae</taxon>
        <taxon>Lepisosteus</taxon>
    </lineage>
</organism>
<feature type="compositionally biased region" description="Polar residues" evidence="1">
    <location>
        <begin position="626"/>
        <end position="635"/>
    </location>
</feature>
<dbReference type="HOGENOM" id="CLU_255041_0_0_1"/>
<dbReference type="OMA" id="CAKMEES"/>
<dbReference type="eggNOG" id="KOG4613">
    <property type="taxonomic scope" value="Eukaryota"/>
</dbReference>
<sequence>MESWYQLPAEGDVSRLTAASVTRLDQPSWPAEEHTAPDSPPPQAGMISTADEARQHQAKEVQASQLAFQDSRLSPALPLLPGKATSLPDDTFFQQTGLEFAPLRGSPDISVMSERFARPLQMSDAIQLAITEVSEDFPGDHPSLSQHPLAVTTVMGDDASSVCSLSQHTLSPSSTDEGVSNCEKAPEEEMEEDRFSRLQVSLSRAEEQQDPAAEKHASSVASLLDKVVHGPLEDDGSFLNSDVPAPLLLELLEKEVGLSSSGTSSSTSGNSSSQIEVVVSQGLNTGHSEHFIEESVEKDIAPDGSGEDSVVPKPDLSRSSLEQESFRVSRDLSPGKTSFSSTKPAENTKDKAELNESDRCEKSNITTRSSHTKSYDELSDAPCEQLCSESIFRPFQSLSDSRKVQKDPLPPNSETVTPNTGSLGTYSGKDSIITAVPTGIGKTEISLSSGFSCEKGQKETELSNSGSHMAVEGSFLGSLAQPISHSTPGVIAGIPRASVQPASAKLSPIESNLEASAEAPHCSSSDTGLAPSSLKDVEEPTRIVSGTGVVNVASHQTTRKIHSLPALNYMEKVGAWNVTQSTGKTFFDHLALKGFTGVSPKKKAYDAIADSLNHIFSQQKSDKTPLPSTSNISSRSPRRNLAASFSGTSSPAKETPGSAGGLGRSLSYTSVSTVAKEVQQAGAPECAKMEESRSEFGQKKHCASAEEAASTSVAQDSSADRSAHMVVRKNVSESYNVPLLTEPLVLSEKGLSTSTDKDRCCTQRVKQGKLLELENSSQPPSQVSLGRFSDVSASQDLSNTLASSQDTVPSYRGQRRQSASTGAVSVSSPVSLEVDNYAPYWATNPSTPARNKELNIEERIPMYLQNLGIDQSPSTILTPFVPKGPIREPEFSPTDLRTIKGSTGTPTKSTQPSEGGSPAKGDFSQSSLFSVNSTSLSVPLSSDVDRESPLHAESSVQNVAESSSDKPVSQCSLQTAFHPLDRSLDLRGKQPSDDTSQCKETISAEPFSSSEARQRLNGNSDHVISSRVQKRVSQFQPGEMCVTPDSLSSSSSLAENEQQTGPQDTEQKEAYYFPKVTHTPPRCSLDLGNDSFVGTKTLQEIRKLLGQAESIVSGRSSFSSPSASLRGSEDLSSFLQKNLDSFHDSLASSEENHESHSSLLWRKSSSDSMLTLDGLKGSSWQEVLQSPRASASRSVITAEHERVSSVKTAESTFLSDASKEFTQGRTCSVFTAKNVRRSEPEGCSEATQDKVVSVPGPVAHSTEASIKAVDAGDRHRDPTPELALPNPSVNGVPAESSHSSDGREGARAAAGEDSSSVDSLAGRVAALLKNESPATVASGVVSEADEEERRARDWIKLKVSGEQCEPLELNMEDRQKIEEIKAELLRNTKK</sequence>
<feature type="compositionally biased region" description="Basic and acidic residues" evidence="1">
    <location>
        <begin position="204"/>
        <end position="217"/>
    </location>
</feature>
<feature type="compositionally biased region" description="Basic and acidic residues" evidence="1">
    <location>
        <begin position="1270"/>
        <end position="1279"/>
    </location>
</feature>
<reference evidence="3" key="1">
    <citation type="submission" date="2011-12" db="EMBL/GenBank/DDBJ databases">
        <title>The Draft Genome of Lepisosteus oculatus.</title>
        <authorList>
            <consortium name="The Broad Institute Genome Assembly &amp; Analysis Group"/>
            <consortium name="Computational R&amp;D Group"/>
            <consortium name="and Sequencing Platform"/>
            <person name="Di Palma F."/>
            <person name="Alfoldi J."/>
            <person name="Johnson J."/>
            <person name="Berlin A."/>
            <person name="Gnerre S."/>
            <person name="Jaffe D."/>
            <person name="MacCallum I."/>
            <person name="Young S."/>
            <person name="Walker B.J."/>
            <person name="Lander E.S."/>
            <person name="Lindblad-Toh K."/>
        </authorList>
    </citation>
    <scope>NUCLEOTIDE SEQUENCE [LARGE SCALE GENOMIC DNA]</scope>
</reference>
<dbReference type="EMBL" id="AHAT01024457">
    <property type="status" value="NOT_ANNOTATED_CDS"/>
    <property type="molecule type" value="Genomic_DNA"/>
</dbReference>
<dbReference type="GO" id="GO:0005813">
    <property type="term" value="C:centrosome"/>
    <property type="evidence" value="ECO:0000318"/>
    <property type="project" value="GO_Central"/>
</dbReference>
<dbReference type="InParanoid" id="W5M181"/>
<feature type="region of interest" description="Disordered" evidence="1">
    <location>
        <begin position="1255"/>
        <end position="1348"/>
    </location>
</feature>